<proteinExistence type="predicted"/>
<feature type="transmembrane region" description="Helical" evidence="1">
    <location>
        <begin position="20"/>
        <end position="41"/>
    </location>
</feature>
<gene>
    <name evidence="2" type="ORF">BLA24_28245</name>
</gene>
<evidence type="ECO:0000313" key="2">
    <source>
        <dbReference type="EMBL" id="PHQ48614.1"/>
    </source>
</evidence>
<keyword evidence="3" id="KW-1185">Reference proteome</keyword>
<reference evidence="2 3" key="1">
    <citation type="journal article" date="2017" name="Biochemistry">
        <title>Identification of the Biosynthetic Pathway for the Antibiotic Bicyclomycin.</title>
        <authorList>
            <person name="Patteson J."/>
            <person name="Cai W."/>
            <person name="Johnson R.A."/>
            <person name="Santa Maria K."/>
            <person name="Li B."/>
        </authorList>
    </citation>
    <scope>NUCLEOTIDE SEQUENCE [LARGE SCALE GENOMIC DNA]</scope>
    <source>
        <strain evidence="2 3">ATCC 21532</strain>
    </source>
</reference>
<dbReference type="Proteomes" id="UP000222531">
    <property type="component" value="Unassembled WGS sequence"/>
</dbReference>
<dbReference type="EMBL" id="NHZO01000161">
    <property type="protein sequence ID" value="PHQ48614.1"/>
    <property type="molecule type" value="Genomic_DNA"/>
</dbReference>
<feature type="transmembrane region" description="Helical" evidence="1">
    <location>
        <begin position="168"/>
        <end position="192"/>
    </location>
</feature>
<keyword evidence="1" id="KW-0812">Transmembrane</keyword>
<comment type="caution">
    <text evidence="2">The sequence shown here is derived from an EMBL/GenBank/DDBJ whole genome shotgun (WGS) entry which is preliminary data.</text>
</comment>
<keyword evidence="1" id="KW-0472">Membrane</keyword>
<sequence length="194" mass="21172">MAMPDMLSSSPFATPTEPRYKTWLIGAGYVLLGLLCMGATATQATKATGEVAHKGTLTVESCTVRHVSGRHGGDKTMCVGTFRPGRGPAVRDETELEGDHIPGEHVRVYREDYEYHLISWRSFWGWLAFFFLSVLAVCRGATTALSGVHARTVDEFTVVRSLMERHPGAPYVAALRWAGAGGLLLCFVFALVSH</sequence>
<feature type="transmembrane region" description="Helical" evidence="1">
    <location>
        <begin position="123"/>
        <end position="148"/>
    </location>
</feature>
<dbReference type="RefSeq" id="WP_099201899.1">
    <property type="nucleotide sequence ID" value="NZ_JBIRXA010000001.1"/>
</dbReference>
<evidence type="ECO:0000313" key="3">
    <source>
        <dbReference type="Proteomes" id="UP000222531"/>
    </source>
</evidence>
<evidence type="ECO:0000256" key="1">
    <source>
        <dbReference type="SAM" id="Phobius"/>
    </source>
</evidence>
<organism evidence="2 3">
    <name type="scientific">Streptomyces cinnamoneus</name>
    <name type="common">Streptoverticillium cinnamoneum</name>
    <dbReference type="NCBI Taxonomy" id="53446"/>
    <lineage>
        <taxon>Bacteria</taxon>
        <taxon>Bacillati</taxon>
        <taxon>Actinomycetota</taxon>
        <taxon>Actinomycetes</taxon>
        <taxon>Kitasatosporales</taxon>
        <taxon>Streptomycetaceae</taxon>
        <taxon>Streptomyces</taxon>
        <taxon>Streptomyces cinnamoneus group</taxon>
    </lineage>
</organism>
<dbReference type="OrthoDB" id="4244106at2"/>
<name>A0A2G1XBJ0_STRCJ</name>
<protein>
    <recommendedName>
        <fullName evidence="4">DUF3592 domain-containing protein</fullName>
    </recommendedName>
</protein>
<evidence type="ECO:0008006" key="4">
    <source>
        <dbReference type="Google" id="ProtNLM"/>
    </source>
</evidence>
<keyword evidence="1" id="KW-1133">Transmembrane helix</keyword>
<accession>A0A2G1XBJ0</accession>
<dbReference type="AlphaFoldDB" id="A0A2G1XBJ0"/>